<evidence type="ECO:0000313" key="3">
    <source>
        <dbReference type="EMBL" id="CAJ0733240.1"/>
    </source>
</evidence>
<dbReference type="Proteomes" id="UP001189303">
    <property type="component" value="Unassembled WGS sequence"/>
</dbReference>
<feature type="signal peptide" evidence="2">
    <location>
        <begin position="1"/>
        <end position="49"/>
    </location>
</feature>
<dbReference type="GO" id="GO:0015562">
    <property type="term" value="F:efflux transmembrane transporter activity"/>
    <property type="evidence" value="ECO:0007669"/>
    <property type="project" value="InterPro"/>
</dbReference>
<feature type="chain" id="PRO_5043610509" evidence="2">
    <location>
        <begin position="50"/>
        <end position="435"/>
    </location>
</feature>
<dbReference type="SUPFAM" id="SSF56954">
    <property type="entry name" value="Outer membrane efflux proteins (OEP)"/>
    <property type="match status" value="1"/>
</dbReference>
<dbReference type="AlphaFoldDB" id="A0AAW4QEZ5"/>
<evidence type="ECO:0000313" key="6">
    <source>
        <dbReference type="Proteomes" id="UP001199322"/>
    </source>
</evidence>
<sequence>MSSQFPLRAPVQRQRGAGLASRRNVVSQPSLALCALALALTLSTTTSQAADAPAFGVLLQQSLARAPILLEQQANAEAARLDAAQSRKWLNPKVDALSEDLNAPSNGGQSPRQITFSISQPLELGGKRASRIAVSDRDSDVAEARRREAEVLWAAKLAVAYGTVEAAQGRQRVAADELSRAGDDLRAARAQVEAGKEASVRVAQAEAGAAAARGAERAAAADLTQALEELSALVGSQERFTGIAGSLFSTAADAGAAADESPTLRVAQSEREASEARLQVEERRWIPDLSVTAGVRRYARTSQNGYVVGLSASIPLFDRNRDGVAAARQRVQAADARVLAARLETAAARRSAQAQLLAAEGQLEAALEGERASAEGYRLARIGYDAGRTPLVELLFARRAYSEAQRSTIDARLARVRSLAALAQAQGRLAFGESQ</sequence>
<dbReference type="InterPro" id="IPR010131">
    <property type="entry name" value="MdtP/NodT-like"/>
</dbReference>
<comment type="caution">
    <text evidence="4">The sequence shown here is derived from an EMBL/GenBank/DDBJ whole genome shotgun (WGS) entry which is preliminary data.</text>
</comment>
<dbReference type="Pfam" id="PF02321">
    <property type="entry name" value="OEP"/>
    <property type="match status" value="2"/>
</dbReference>
<dbReference type="InterPro" id="IPR003423">
    <property type="entry name" value="OMP_efflux"/>
</dbReference>
<protein>
    <submittedName>
        <fullName evidence="3">Nickel and cobalt resistance protein CnrC</fullName>
    </submittedName>
    <submittedName>
        <fullName evidence="4">TolC family protein</fullName>
    </submittedName>
</protein>
<gene>
    <name evidence="3" type="primary">cnrC_2</name>
    <name evidence="4" type="ORF">DEE74_27025</name>
    <name evidence="3" type="ORF">R38712_05204</name>
</gene>
<dbReference type="PANTHER" id="PTHR30203">
    <property type="entry name" value="OUTER MEMBRANE CATION EFFLUX PROTEIN"/>
    <property type="match status" value="1"/>
</dbReference>
<evidence type="ECO:0000256" key="1">
    <source>
        <dbReference type="ARBA" id="ARBA00007613"/>
    </source>
</evidence>
<dbReference type="GeneID" id="61386792"/>
<dbReference type="Proteomes" id="UP001199322">
    <property type="component" value="Unassembled WGS sequence"/>
</dbReference>
<keyword evidence="5" id="KW-1185">Reference proteome</keyword>
<name>A0AAW4QEZ5_RALPI</name>
<keyword evidence="2" id="KW-0732">Signal</keyword>
<dbReference type="EMBL" id="QGBI01000045">
    <property type="protein sequence ID" value="MBX3893526.1"/>
    <property type="molecule type" value="Genomic_DNA"/>
</dbReference>
<reference evidence="3 5" key="2">
    <citation type="submission" date="2023-07" db="EMBL/GenBank/DDBJ databases">
        <authorList>
            <person name="Peeters C."/>
        </authorList>
    </citation>
    <scope>NUCLEOTIDE SEQUENCE [LARGE SCALE GENOMIC DNA]</scope>
    <source>
        <strain evidence="3 5">R-38712</strain>
    </source>
</reference>
<organism evidence="4 6">
    <name type="scientific">Ralstonia pickettii</name>
    <name type="common">Burkholderia pickettii</name>
    <dbReference type="NCBI Taxonomy" id="329"/>
    <lineage>
        <taxon>Bacteria</taxon>
        <taxon>Pseudomonadati</taxon>
        <taxon>Pseudomonadota</taxon>
        <taxon>Betaproteobacteria</taxon>
        <taxon>Burkholderiales</taxon>
        <taxon>Burkholderiaceae</taxon>
        <taxon>Ralstonia</taxon>
    </lineage>
</organism>
<evidence type="ECO:0000256" key="2">
    <source>
        <dbReference type="SAM" id="SignalP"/>
    </source>
</evidence>
<comment type="similarity">
    <text evidence="1">Belongs to the outer membrane factor (OMF) (TC 1.B.17) family.</text>
</comment>
<reference evidence="4" key="1">
    <citation type="submission" date="2018-06" db="EMBL/GenBank/DDBJ databases">
        <authorList>
            <person name="O'Rourke A."/>
        </authorList>
    </citation>
    <scope>NUCLEOTIDE SEQUENCE</scope>
    <source>
        <strain evidence="4">132550021-3</strain>
    </source>
</reference>
<evidence type="ECO:0000313" key="4">
    <source>
        <dbReference type="EMBL" id="MBX3893526.1"/>
    </source>
</evidence>
<dbReference type="PANTHER" id="PTHR30203:SF24">
    <property type="entry name" value="BLR4935 PROTEIN"/>
    <property type="match status" value="1"/>
</dbReference>
<dbReference type="Gene3D" id="1.20.1600.10">
    <property type="entry name" value="Outer membrane efflux proteins (OEP)"/>
    <property type="match status" value="1"/>
</dbReference>
<proteinExistence type="inferred from homology"/>
<dbReference type="EMBL" id="CATWFT010000034">
    <property type="protein sequence ID" value="CAJ0733240.1"/>
    <property type="molecule type" value="Genomic_DNA"/>
</dbReference>
<accession>A0AAW4QEZ5</accession>
<dbReference type="RefSeq" id="WP_009238023.1">
    <property type="nucleotide sequence ID" value="NZ_CABKQE010000001.1"/>
</dbReference>
<evidence type="ECO:0000313" key="5">
    <source>
        <dbReference type="Proteomes" id="UP001189303"/>
    </source>
</evidence>